<feature type="compositionally biased region" description="Basic and acidic residues" evidence="12">
    <location>
        <begin position="1"/>
        <end position="12"/>
    </location>
</feature>
<keyword evidence="5 11" id="KW-0808">Transferase</keyword>
<keyword evidence="7 11" id="KW-0156">Chromatin regulator</keyword>
<reference evidence="13" key="2">
    <citation type="submission" date="2022-06" db="UniProtKB">
        <authorList>
            <consortium name="EnsemblMetazoa"/>
        </authorList>
    </citation>
    <scope>IDENTIFICATION</scope>
    <source>
        <strain evidence="13">PS312</strain>
    </source>
</reference>
<name>A0A2A6BBW2_PRIPA</name>
<dbReference type="AlphaFoldDB" id="A0A2A6BBW2"/>
<dbReference type="Pfam" id="PF08123">
    <property type="entry name" value="DOT1"/>
    <property type="match status" value="1"/>
</dbReference>
<feature type="region of interest" description="Disordered" evidence="12">
    <location>
        <begin position="452"/>
        <end position="475"/>
    </location>
</feature>
<sequence length="629" mass="72605">MEARMEWTDRIDQSGNDTDEAVHDIESDAPVEIFNEDVERDETDDDQLPCTSDHSEDELKEYDVEEEKAAVDVKEEEELEEGAEKIIIEAKNFREWELFFMLRSPFGAVLKFLVVNGEISESMRTEMNFHLKELFDCGLPIKKEYEKTEMWNGLTFDDVEEVARIMKALSLCVVAIVERLDGNIRDHVTSEWFKNEKCDSEMAKTFSNMALDRNMANARALNKGYKPFSNEVYGETSFDQIENILNELPLSESDVMVDMGSGVGNVIIYAAAYSKARRCIGIEVSEGPARRAKKIKKDFIEIMNFYGKRYRPFNLIHKSFLDDKFKKLITQVVVTSDMFLDVSKDITLAEFPCSWADGKNLRFQPFSINKEKLIRLIAKRVKEDEKRLAMKRAKKGGNIVKKEMKKAKKEEKDNEETKENGVSKKTVKAKGTSKSSRAVLGNSLVRNNSAAPRSIATPKCTTKQNRKKSVISEKEQGDGSFKYETAWMNYSDRTWEPRESFEGSVAIKMADDLDRFLDEGASLPKWFSDFKKKMEEEKETSSSSSRKVAKRKAVLDEVDTIKEDTNIAEHPLPPQTAYHFWMYLEGWKYGVTASVEWKKISDKTKWKEMEKTDKARHESEMKLYMKRKM</sequence>
<protein>
    <recommendedName>
        <fullName evidence="3 11">Histone-lysine N-methyltransferase, H3 lysine-79 specific</fullName>
        <ecNumber evidence="2 11">2.1.1.360</ecNumber>
    </recommendedName>
    <alternativeName>
        <fullName evidence="9 11">Histone H3-K79 methyltransferase</fullName>
    </alternativeName>
</protein>
<dbReference type="FunFam" id="3.40.50.150:FF:000033">
    <property type="entry name" value="Histone-lysine N-methyltransferase, H3 lysine-79 specific"/>
    <property type="match status" value="1"/>
</dbReference>
<dbReference type="GO" id="GO:0032259">
    <property type="term" value="P:methylation"/>
    <property type="evidence" value="ECO:0007669"/>
    <property type="project" value="UniProtKB-KW"/>
</dbReference>
<evidence type="ECO:0000256" key="5">
    <source>
        <dbReference type="ARBA" id="ARBA00022679"/>
    </source>
</evidence>
<keyword evidence="8 11" id="KW-0539">Nucleus</keyword>
<dbReference type="GO" id="GO:0031151">
    <property type="term" value="F:histone H3K79 methyltransferase activity"/>
    <property type="evidence" value="ECO:0000318"/>
    <property type="project" value="GO_Central"/>
</dbReference>
<dbReference type="Proteomes" id="UP000005239">
    <property type="component" value="Unassembled WGS sequence"/>
</dbReference>
<comment type="miscellaneous">
    <text evidence="11">In contrast to other lysine histone methyltransferases, it does not contain a SET domain, suggesting the existence of another mechanism for methylation of lysine residues of histones.</text>
</comment>
<organism evidence="13 14">
    <name type="scientific">Pristionchus pacificus</name>
    <name type="common">Parasitic nematode worm</name>
    <dbReference type="NCBI Taxonomy" id="54126"/>
    <lineage>
        <taxon>Eukaryota</taxon>
        <taxon>Metazoa</taxon>
        <taxon>Ecdysozoa</taxon>
        <taxon>Nematoda</taxon>
        <taxon>Chromadorea</taxon>
        <taxon>Rhabditida</taxon>
        <taxon>Rhabditina</taxon>
        <taxon>Diplogasteromorpha</taxon>
        <taxon>Diplogasteroidea</taxon>
        <taxon>Neodiplogasteridae</taxon>
        <taxon>Pristionchus</taxon>
    </lineage>
</organism>
<feature type="region of interest" description="Disordered" evidence="12">
    <location>
        <begin position="402"/>
        <end position="433"/>
    </location>
</feature>
<dbReference type="GO" id="GO:0005634">
    <property type="term" value="C:nucleus"/>
    <property type="evidence" value="ECO:0000318"/>
    <property type="project" value="GO_Central"/>
</dbReference>
<dbReference type="PANTHER" id="PTHR21451">
    <property type="entry name" value="HISTONE H3 METHYLTRANSFERASE"/>
    <property type="match status" value="1"/>
</dbReference>
<dbReference type="GO" id="GO:0006281">
    <property type="term" value="P:DNA repair"/>
    <property type="evidence" value="ECO:0000318"/>
    <property type="project" value="GO_Central"/>
</dbReference>
<feature type="compositionally biased region" description="Basic and acidic residues" evidence="12">
    <location>
        <begin position="408"/>
        <end position="422"/>
    </location>
</feature>
<dbReference type="EC" id="2.1.1.360" evidence="2 11"/>
<keyword evidence="4 11" id="KW-0489">Methyltransferase</keyword>
<accession>A0A8R1YEB1</accession>
<evidence type="ECO:0000313" key="13">
    <source>
        <dbReference type="EnsemblMetazoa" id="PPA21945.1"/>
    </source>
</evidence>
<dbReference type="EnsemblMetazoa" id="PPA21945.1">
    <property type="protein sequence ID" value="PPA21945.1"/>
    <property type="gene ID" value="WBGene00111499"/>
</dbReference>
<dbReference type="InterPro" id="IPR030445">
    <property type="entry name" value="H3-K79_meTrfase"/>
</dbReference>
<reference evidence="14" key="1">
    <citation type="journal article" date="2008" name="Nat. Genet.">
        <title>The Pristionchus pacificus genome provides a unique perspective on nematode lifestyle and parasitism.</title>
        <authorList>
            <person name="Dieterich C."/>
            <person name="Clifton S.W."/>
            <person name="Schuster L.N."/>
            <person name="Chinwalla A."/>
            <person name="Delehaunty K."/>
            <person name="Dinkelacker I."/>
            <person name="Fulton L."/>
            <person name="Fulton R."/>
            <person name="Godfrey J."/>
            <person name="Minx P."/>
            <person name="Mitreva M."/>
            <person name="Roeseler W."/>
            <person name="Tian H."/>
            <person name="Witte H."/>
            <person name="Yang S.P."/>
            <person name="Wilson R.K."/>
            <person name="Sommer R.J."/>
        </authorList>
    </citation>
    <scope>NUCLEOTIDE SEQUENCE [LARGE SCALE GENOMIC DNA]</scope>
    <source>
        <strain evidence="14">PS312</strain>
    </source>
</reference>
<feature type="compositionally biased region" description="Acidic residues" evidence="12">
    <location>
        <begin position="55"/>
        <end position="66"/>
    </location>
</feature>
<dbReference type="InterPro" id="IPR025789">
    <property type="entry name" value="DOT1_dom"/>
</dbReference>
<keyword evidence="14" id="KW-1185">Reference proteome</keyword>
<evidence type="ECO:0000256" key="9">
    <source>
        <dbReference type="ARBA" id="ARBA00029821"/>
    </source>
</evidence>
<evidence type="ECO:0000256" key="1">
    <source>
        <dbReference type="ARBA" id="ARBA00004123"/>
    </source>
</evidence>
<gene>
    <name evidence="13" type="primary">WBGene00111499</name>
</gene>
<dbReference type="GO" id="GO:0000781">
    <property type="term" value="C:chromosome, telomeric region"/>
    <property type="evidence" value="ECO:0007669"/>
    <property type="project" value="GOC"/>
</dbReference>
<dbReference type="InterPro" id="IPR029063">
    <property type="entry name" value="SAM-dependent_MTases_sf"/>
</dbReference>
<evidence type="ECO:0000256" key="10">
    <source>
        <dbReference type="ARBA" id="ARBA00047770"/>
    </source>
</evidence>
<dbReference type="SUPFAM" id="SSF53335">
    <property type="entry name" value="S-adenosyl-L-methionine-dependent methyltransferases"/>
    <property type="match status" value="1"/>
</dbReference>
<evidence type="ECO:0000256" key="11">
    <source>
        <dbReference type="RuleBase" id="RU271113"/>
    </source>
</evidence>
<comment type="subcellular location">
    <subcellularLocation>
        <location evidence="1 11">Nucleus</location>
    </subcellularLocation>
</comment>
<evidence type="ECO:0000256" key="8">
    <source>
        <dbReference type="ARBA" id="ARBA00023242"/>
    </source>
</evidence>
<dbReference type="GO" id="GO:0035097">
    <property type="term" value="C:histone methyltransferase complex"/>
    <property type="evidence" value="ECO:0007669"/>
    <property type="project" value="UniProtKB-ARBA"/>
</dbReference>
<comment type="catalytic activity">
    <reaction evidence="10 11">
        <text>L-lysyl(79)-[histone H3] + 3 S-adenosyl-L-methionine = N(6),N(6),N(6)-trimethyl-L-lysyl(79)-[histone H3] + 3 S-adenosyl-L-homocysteine + 3 H(+)</text>
        <dbReference type="Rhea" id="RHEA:60328"/>
        <dbReference type="Rhea" id="RHEA-COMP:15549"/>
        <dbReference type="Rhea" id="RHEA-COMP:15552"/>
        <dbReference type="ChEBI" id="CHEBI:15378"/>
        <dbReference type="ChEBI" id="CHEBI:29969"/>
        <dbReference type="ChEBI" id="CHEBI:57856"/>
        <dbReference type="ChEBI" id="CHEBI:59789"/>
        <dbReference type="ChEBI" id="CHEBI:61961"/>
        <dbReference type="EC" id="2.1.1.360"/>
    </reaction>
</comment>
<dbReference type="GO" id="GO:0140956">
    <property type="term" value="F:histone H3K79 trimethyltransferase activity"/>
    <property type="evidence" value="ECO:0007669"/>
    <property type="project" value="UniProtKB-EC"/>
</dbReference>
<comment type="function">
    <text evidence="11">Histone methyltransferase that specifically trimethylates histone H3 to form H3K79me3. This methylation is required for telomere silencing and for the pachytene checkpoint during the meiotic cell cycle by allowing the recruitment of RAD9 to double strand breaks. Nucleosomes are preferred as substrate compared to free histone.</text>
</comment>
<evidence type="ECO:0000256" key="4">
    <source>
        <dbReference type="ARBA" id="ARBA00022603"/>
    </source>
</evidence>
<accession>A0A2A6BBW2</accession>
<dbReference type="PROSITE" id="PS51569">
    <property type="entry name" value="DOT1"/>
    <property type="match status" value="1"/>
</dbReference>
<evidence type="ECO:0000256" key="7">
    <source>
        <dbReference type="ARBA" id="ARBA00022853"/>
    </source>
</evidence>
<evidence type="ECO:0000256" key="6">
    <source>
        <dbReference type="ARBA" id="ARBA00022691"/>
    </source>
</evidence>
<dbReference type="GO" id="GO:0000077">
    <property type="term" value="P:DNA damage checkpoint signaling"/>
    <property type="evidence" value="ECO:0000318"/>
    <property type="project" value="GO_Central"/>
</dbReference>
<dbReference type="OrthoDB" id="5868134at2759"/>
<evidence type="ECO:0000256" key="3">
    <source>
        <dbReference type="ARBA" id="ARBA00020987"/>
    </source>
</evidence>
<proteinExistence type="inferred from homology"/>
<evidence type="ECO:0000256" key="12">
    <source>
        <dbReference type="SAM" id="MobiDB-lite"/>
    </source>
</evidence>
<dbReference type="PANTHER" id="PTHR21451:SF0">
    <property type="entry name" value="HISTONE-LYSINE N-METHYLTRANSFERASE, H3 LYSINE-79 SPECIFIC"/>
    <property type="match status" value="1"/>
</dbReference>
<evidence type="ECO:0000256" key="2">
    <source>
        <dbReference type="ARBA" id="ARBA00012190"/>
    </source>
</evidence>
<feature type="compositionally biased region" description="Acidic residues" evidence="12">
    <location>
        <begin position="34"/>
        <end position="47"/>
    </location>
</feature>
<evidence type="ECO:0000313" key="14">
    <source>
        <dbReference type="Proteomes" id="UP000005239"/>
    </source>
</evidence>
<comment type="similarity">
    <text evidence="11">Belongs to the class I-like SAM-binding methyltransferase superfamily. DOT1 family.</text>
</comment>
<dbReference type="GO" id="GO:0031509">
    <property type="term" value="P:subtelomeric heterochromatin formation"/>
    <property type="evidence" value="ECO:0000318"/>
    <property type="project" value="GO_Central"/>
</dbReference>
<keyword evidence="6 11" id="KW-0949">S-adenosyl-L-methionine</keyword>
<dbReference type="Gene3D" id="3.40.50.150">
    <property type="entry name" value="Vaccinia Virus protein VP39"/>
    <property type="match status" value="1"/>
</dbReference>
<feature type="region of interest" description="Disordered" evidence="12">
    <location>
        <begin position="1"/>
        <end position="68"/>
    </location>
</feature>